<dbReference type="SUPFAM" id="SSF50249">
    <property type="entry name" value="Nucleic acid-binding proteins"/>
    <property type="match status" value="1"/>
</dbReference>
<protein>
    <submittedName>
        <fullName evidence="1">Uncharacterized protein</fullName>
    </submittedName>
</protein>
<accession>A0A9P8W8C8</accession>
<keyword evidence="2" id="KW-1185">Reference proteome</keyword>
<name>A0A9P8W8C8_9HYPO</name>
<reference evidence="1 2" key="1">
    <citation type="journal article" date="2021" name="Nat. Commun.">
        <title>Genetic determinants of endophytism in the Arabidopsis root mycobiome.</title>
        <authorList>
            <person name="Mesny F."/>
            <person name="Miyauchi S."/>
            <person name="Thiergart T."/>
            <person name="Pickel B."/>
            <person name="Atanasova L."/>
            <person name="Karlsson M."/>
            <person name="Huettel B."/>
            <person name="Barry K.W."/>
            <person name="Haridas S."/>
            <person name="Chen C."/>
            <person name="Bauer D."/>
            <person name="Andreopoulos W."/>
            <person name="Pangilinan J."/>
            <person name="LaButti K."/>
            <person name="Riley R."/>
            <person name="Lipzen A."/>
            <person name="Clum A."/>
            <person name="Drula E."/>
            <person name="Henrissat B."/>
            <person name="Kohler A."/>
            <person name="Grigoriev I.V."/>
            <person name="Martin F.M."/>
            <person name="Hacquard S."/>
        </authorList>
    </citation>
    <scope>NUCLEOTIDE SEQUENCE [LARGE SCALE GENOMIC DNA]</scope>
    <source>
        <strain evidence="1 2">MPI-CAGE-CH-0241</strain>
    </source>
</reference>
<dbReference type="InterPro" id="IPR012340">
    <property type="entry name" value="NA-bd_OB-fold"/>
</dbReference>
<dbReference type="Gene3D" id="2.40.50.140">
    <property type="entry name" value="Nucleic acid-binding proteins"/>
    <property type="match status" value="1"/>
</dbReference>
<organism evidence="1 2">
    <name type="scientific">Thelonectria olida</name>
    <dbReference type="NCBI Taxonomy" id="1576542"/>
    <lineage>
        <taxon>Eukaryota</taxon>
        <taxon>Fungi</taxon>
        <taxon>Dikarya</taxon>
        <taxon>Ascomycota</taxon>
        <taxon>Pezizomycotina</taxon>
        <taxon>Sordariomycetes</taxon>
        <taxon>Hypocreomycetidae</taxon>
        <taxon>Hypocreales</taxon>
        <taxon>Nectriaceae</taxon>
        <taxon>Thelonectria</taxon>
    </lineage>
</organism>
<comment type="caution">
    <text evidence="1">The sequence shown here is derived from an EMBL/GenBank/DDBJ whole genome shotgun (WGS) entry which is preliminary data.</text>
</comment>
<evidence type="ECO:0000313" key="2">
    <source>
        <dbReference type="Proteomes" id="UP000777438"/>
    </source>
</evidence>
<dbReference type="EMBL" id="JAGPYM010000006">
    <property type="protein sequence ID" value="KAH6893067.1"/>
    <property type="molecule type" value="Genomic_DNA"/>
</dbReference>
<evidence type="ECO:0000313" key="1">
    <source>
        <dbReference type="EMBL" id="KAH6893067.1"/>
    </source>
</evidence>
<dbReference type="AlphaFoldDB" id="A0A9P8W8C8"/>
<sequence>MAVQLGNTFQINNDLWPVSRDDAVHEVKATLISISGDTCMFMDMADSNIYDVDTKEAEAFLPFIEEDMKEKCVLTICENKVVGVQAPMIVSRRVVHMDSIRVRAKLQNGTEVEVDDSVQVGDLIDIDPSDGSFLGLSEE</sequence>
<gene>
    <name evidence="1" type="ORF">B0T10DRAFT_559066</name>
</gene>
<dbReference type="Proteomes" id="UP000777438">
    <property type="component" value="Unassembled WGS sequence"/>
</dbReference>
<proteinExistence type="predicted"/>